<organism evidence="1 2">
    <name type="scientific">Agrocybe pediades</name>
    <dbReference type="NCBI Taxonomy" id="84607"/>
    <lineage>
        <taxon>Eukaryota</taxon>
        <taxon>Fungi</taxon>
        <taxon>Dikarya</taxon>
        <taxon>Basidiomycota</taxon>
        <taxon>Agaricomycotina</taxon>
        <taxon>Agaricomycetes</taxon>
        <taxon>Agaricomycetidae</taxon>
        <taxon>Agaricales</taxon>
        <taxon>Agaricineae</taxon>
        <taxon>Strophariaceae</taxon>
        <taxon>Agrocybe</taxon>
    </lineage>
</organism>
<gene>
    <name evidence="1" type="ORF">D9613_001479</name>
</gene>
<protein>
    <submittedName>
        <fullName evidence="1">Uncharacterized protein</fullName>
    </submittedName>
</protein>
<evidence type="ECO:0000313" key="1">
    <source>
        <dbReference type="EMBL" id="KAF4623822.1"/>
    </source>
</evidence>
<dbReference type="Proteomes" id="UP000521872">
    <property type="component" value="Unassembled WGS sequence"/>
</dbReference>
<name>A0A8H4R5S9_9AGAR</name>
<reference evidence="1 2" key="1">
    <citation type="submission" date="2019-12" db="EMBL/GenBank/DDBJ databases">
        <authorList>
            <person name="Floudas D."/>
            <person name="Bentzer J."/>
            <person name="Ahren D."/>
            <person name="Johansson T."/>
            <person name="Persson P."/>
            <person name="Tunlid A."/>
        </authorList>
    </citation>
    <scope>NUCLEOTIDE SEQUENCE [LARGE SCALE GENOMIC DNA]</scope>
    <source>
        <strain evidence="1 2">CBS 102.39</strain>
    </source>
</reference>
<keyword evidence="2" id="KW-1185">Reference proteome</keyword>
<dbReference type="EMBL" id="JAACJL010000001">
    <property type="protein sequence ID" value="KAF4623822.1"/>
    <property type="molecule type" value="Genomic_DNA"/>
</dbReference>
<accession>A0A8H4R5S9</accession>
<evidence type="ECO:0000313" key="2">
    <source>
        <dbReference type="Proteomes" id="UP000521872"/>
    </source>
</evidence>
<proteinExistence type="predicted"/>
<sequence length="139" mass="16188">MGSHQSKAAVFFKSSLAPSIMCDTRIIFYDDPDCLLPSRQQLERWQKEFDSNPYLYKYFQAEESFIAQFSEFIRESERLPEGTILNADKAFAFERVKAFVMGFLPWILDPKNEKKFRKIALKPPLTPSSLLVYCLNPAF</sequence>
<comment type="caution">
    <text evidence="1">The sequence shown here is derived from an EMBL/GenBank/DDBJ whole genome shotgun (WGS) entry which is preliminary data.</text>
</comment>
<dbReference type="AlphaFoldDB" id="A0A8H4R5S9"/>